<feature type="region of interest" description="Disordered" evidence="1">
    <location>
        <begin position="178"/>
        <end position="200"/>
    </location>
</feature>
<evidence type="ECO:0000313" key="3">
    <source>
        <dbReference type="Proteomes" id="UP000176593"/>
    </source>
</evidence>
<dbReference type="EMBL" id="MGEQ01000002">
    <property type="protein sequence ID" value="OGL88010.1"/>
    <property type="molecule type" value="Genomic_DNA"/>
</dbReference>
<comment type="caution">
    <text evidence="2">The sequence shown here is derived from an EMBL/GenBank/DDBJ whole genome shotgun (WGS) entry which is preliminary data.</text>
</comment>
<organism evidence="2 3">
    <name type="scientific">Candidatus Uhrbacteria bacterium RIFCSPLOWO2_02_FULL_48_18</name>
    <dbReference type="NCBI Taxonomy" id="1802408"/>
    <lineage>
        <taxon>Bacteria</taxon>
        <taxon>Candidatus Uhriibacteriota</taxon>
    </lineage>
</organism>
<feature type="compositionally biased region" description="Acidic residues" evidence="1">
    <location>
        <begin position="180"/>
        <end position="189"/>
    </location>
</feature>
<dbReference type="Proteomes" id="UP000176593">
    <property type="component" value="Unassembled WGS sequence"/>
</dbReference>
<protein>
    <recommendedName>
        <fullName evidence="4">Macro domain-containing protein</fullName>
    </recommendedName>
</protein>
<proteinExistence type="predicted"/>
<dbReference type="AlphaFoldDB" id="A0A1F7VBU3"/>
<name>A0A1F7VBU3_9BACT</name>
<evidence type="ECO:0000256" key="1">
    <source>
        <dbReference type="SAM" id="MobiDB-lite"/>
    </source>
</evidence>
<sequence>MIRPQLSPEDQALIESLYAQRVLHEAKLDCDLSHTLVVTDLANLHPDISFHTQVPPAHIICVSTGGCSLHNITSDADHEECRAHTMILIRSALQMKPINEIALVSAPSLNPGCSFVDTIDQLRSAEAFVRETFGKSRQIHNFICFQLSDDRKYTMQVNTPEFHAWYNKYERDVLGRDDRALEDDSEPDAGIDGRSGMTIP</sequence>
<evidence type="ECO:0008006" key="4">
    <source>
        <dbReference type="Google" id="ProtNLM"/>
    </source>
</evidence>
<gene>
    <name evidence="2" type="ORF">A3I41_02790</name>
</gene>
<accession>A0A1F7VBU3</accession>
<reference evidence="2 3" key="1">
    <citation type="journal article" date="2016" name="Nat. Commun.">
        <title>Thousands of microbial genomes shed light on interconnected biogeochemical processes in an aquifer system.</title>
        <authorList>
            <person name="Anantharaman K."/>
            <person name="Brown C.T."/>
            <person name="Hug L.A."/>
            <person name="Sharon I."/>
            <person name="Castelle C.J."/>
            <person name="Probst A.J."/>
            <person name="Thomas B.C."/>
            <person name="Singh A."/>
            <person name="Wilkins M.J."/>
            <person name="Karaoz U."/>
            <person name="Brodie E.L."/>
            <person name="Williams K.H."/>
            <person name="Hubbard S.S."/>
            <person name="Banfield J.F."/>
        </authorList>
    </citation>
    <scope>NUCLEOTIDE SEQUENCE [LARGE SCALE GENOMIC DNA]</scope>
</reference>
<evidence type="ECO:0000313" key="2">
    <source>
        <dbReference type="EMBL" id="OGL88010.1"/>
    </source>
</evidence>